<dbReference type="CDD" id="cd14702">
    <property type="entry name" value="bZIP_plant_GBF1"/>
    <property type="match status" value="1"/>
</dbReference>
<dbReference type="GO" id="GO:0005634">
    <property type="term" value="C:nucleus"/>
    <property type="evidence" value="ECO:0007669"/>
    <property type="project" value="UniProtKB-SubCell"/>
</dbReference>
<dbReference type="Proteomes" id="UP001558713">
    <property type="component" value="Unassembled WGS sequence"/>
</dbReference>
<dbReference type="PANTHER" id="PTHR45764:SF21">
    <property type="entry name" value="OS03G0770000 PROTEIN"/>
    <property type="match status" value="1"/>
</dbReference>
<organism evidence="8 9">
    <name type="scientific">Cardamine amara subsp. amara</name>
    <dbReference type="NCBI Taxonomy" id="228776"/>
    <lineage>
        <taxon>Eukaryota</taxon>
        <taxon>Viridiplantae</taxon>
        <taxon>Streptophyta</taxon>
        <taxon>Embryophyta</taxon>
        <taxon>Tracheophyta</taxon>
        <taxon>Spermatophyta</taxon>
        <taxon>Magnoliopsida</taxon>
        <taxon>eudicotyledons</taxon>
        <taxon>Gunneridae</taxon>
        <taxon>Pentapetalae</taxon>
        <taxon>rosids</taxon>
        <taxon>malvids</taxon>
        <taxon>Brassicales</taxon>
        <taxon>Brassicaceae</taxon>
        <taxon>Cardamineae</taxon>
        <taxon>Cardamine</taxon>
    </lineage>
</organism>
<dbReference type="SUPFAM" id="SSF57959">
    <property type="entry name" value="Leucine zipper domain"/>
    <property type="match status" value="1"/>
</dbReference>
<gene>
    <name evidence="8" type="ORF">V5N11_031133</name>
</gene>
<evidence type="ECO:0000256" key="5">
    <source>
        <dbReference type="ARBA" id="ARBA00023242"/>
    </source>
</evidence>
<keyword evidence="5" id="KW-0539">Nucleus</keyword>
<keyword evidence="9" id="KW-1185">Reference proteome</keyword>
<accession>A0ABD0ZK68</accession>
<comment type="caution">
    <text evidence="8">The sequence shown here is derived from an EMBL/GenBank/DDBJ whole genome shotgun (WGS) entry which is preliminary data.</text>
</comment>
<dbReference type="EMBL" id="JBANAX010000737">
    <property type="protein sequence ID" value="KAL1195041.1"/>
    <property type="molecule type" value="Genomic_DNA"/>
</dbReference>
<keyword evidence="2" id="KW-0805">Transcription regulation</keyword>
<keyword evidence="4" id="KW-0804">Transcription</keyword>
<dbReference type="InterPro" id="IPR045314">
    <property type="entry name" value="bZIP_plant_GBF1"/>
</dbReference>
<dbReference type="PROSITE" id="PS00036">
    <property type="entry name" value="BZIP_BASIC"/>
    <property type="match status" value="1"/>
</dbReference>
<feature type="compositionally biased region" description="Polar residues" evidence="6">
    <location>
        <begin position="58"/>
        <end position="69"/>
    </location>
</feature>
<reference evidence="8 9" key="1">
    <citation type="submission" date="2024-04" db="EMBL/GenBank/DDBJ databases">
        <title>Genome assembly C_amara_ONT_v2.</title>
        <authorList>
            <person name="Yant L."/>
            <person name="Moore C."/>
            <person name="Slenker M."/>
        </authorList>
    </citation>
    <scope>NUCLEOTIDE SEQUENCE [LARGE SCALE GENOMIC DNA]</scope>
    <source>
        <tissue evidence="8">Leaf</tissue>
    </source>
</reference>
<evidence type="ECO:0000256" key="2">
    <source>
        <dbReference type="ARBA" id="ARBA00023015"/>
    </source>
</evidence>
<dbReference type="Pfam" id="PF00170">
    <property type="entry name" value="bZIP_1"/>
    <property type="match status" value="1"/>
</dbReference>
<dbReference type="FunFam" id="1.20.5.170:FF:000020">
    <property type="entry name" value="BZIP transcription factor"/>
    <property type="match status" value="1"/>
</dbReference>
<evidence type="ECO:0000256" key="3">
    <source>
        <dbReference type="ARBA" id="ARBA00023125"/>
    </source>
</evidence>
<dbReference type="InterPro" id="IPR004827">
    <property type="entry name" value="bZIP"/>
</dbReference>
<evidence type="ECO:0000256" key="4">
    <source>
        <dbReference type="ARBA" id="ARBA00023163"/>
    </source>
</evidence>
<dbReference type="PROSITE" id="PS50217">
    <property type="entry name" value="BZIP"/>
    <property type="match status" value="1"/>
</dbReference>
<keyword evidence="3" id="KW-0238">DNA-binding</keyword>
<proteinExistence type="predicted"/>
<evidence type="ECO:0000313" key="8">
    <source>
        <dbReference type="EMBL" id="KAL1195041.1"/>
    </source>
</evidence>
<evidence type="ECO:0000256" key="6">
    <source>
        <dbReference type="SAM" id="MobiDB-lite"/>
    </source>
</evidence>
<name>A0ABD0ZK68_CARAN</name>
<feature type="domain" description="BZIP" evidence="7">
    <location>
        <begin position="72"/>
        <end position="135"/>
    </location>
</feature>
<evidence type="ECO:0000313" key="9">
    <source>
        <dbReference type="Proteomes" id="UP001558713"/>
    </source>
</evidence>
<feature type="region of interest" description="Disordered" evidence="6">
    <location>
        <begin position="52"/>
        <end position="97"/>
    </location>
</feature>
<sequence>MMSTISPVFSSEPGLVTHVPAYETGFSLWDISHLFSVFNSSTDLIPDSANNYLRPGSLNRTGSNVAPTENTDERKKKRKLSNRESAKRSREKKQKHLEEMSIQLNQLKTQNRELTNQLRYVLYHCQQTKTENDRLRLEHRILQDKLLNVRQVLMFRQIERSSNCATWPCNNNSTFVTVQQDPSKLFRWQNGSTFVKK</sequence>
<dbReference type="AlphaFoldDB" id="A0ABD0ZK68"/>
<dbReference type="PANTHER" id="PTHR45764">
    <property type="entry name" value="BZIP TRANSCRIPTION FACTOR 44"/>
    <property type="match status" value="1"/>
</dbReference>
<dbReference type="GO" id="GO:0003677">
    <property type="term" value="F:DNA binding"/>
    <property type="evidence" value="ECO:0007669"/>
    <property type="project" value="UniProtKB-KW"/>
</dbReference>
<evidence type="ECO:0000256" key="1">
    <source>
        <dbReference type="ARBA" id="ARBA00004123"/>
    </source>
</evidence>
<protein>
    <submittedName>
        <fullName evidence="8">BZIP transcription factor 2</fullName>
    </submittedName>
</protein>
<dbReference type="GO" id="GO:0046982">
    <property type="term" value="F:protein heterodimerization activity"/>
    <property type="evidence" value="ECO:0007669"/>
    <property type="project" value="UniProtKB-ARBA"/>
</dbReference>
<dbReference type="Gene3D" id="1.20.5.170">
    <property type="match status" value="1"/>
</dbReference>
<evidence type="ECO:0000259" key="7">
    <source>
        <dbReference type="PROSITE" id="PS50217"/>
    </source>
</evidence>
<dbReference type="SMART" id="SM00338">
    <property type="entry name" value="BRLZ"/>
    <property type="match status" value="1"/>
</dbReference>
<dbReference type="InterPro" id="IPR046347">
    <property type="entry name" value="bZIP_sf"/>
</dbReference>
<comment type="subcellular location">
    <subcellularLocation>
        <location evidence="1">Nucleus</location>
    </subcellularLocation>
</comment>